<dbReference type="Gene3D" id="1.10.20.10">
    <property type="entry name" value="Histone, subunit A"/>
    <property type="match status" value="1"/>
</dbReference>
<dbReference type="Pfam" id="PF00125">
    <property type="entry name" value="Histone"/>
    <property type="match status" value="1"/>
</dbReference>
<dbReference type="Proteomes" id="UP000524558">
    <property type="component" value="Unassembled WGS sequence"/>
</dbReference>
<name>A0A7K5NZL0_CHRMC</name>
<dbReference type="AlphaFoldDB" id="A0A7K5NZL0"/>
<protein>
    <submittedName>
        <fullName evidence="3">H3 protein</fullName>
    </submittedName>
</protein>
<reference evidence="3 4" key="1">
    <citation type="submission" date="2019-09" db="EMBL/GenBank/DDBJ databases">
        <title>Bird 10,000 Genomes (B10K) Project - Family phase.</title>
        <authorList>
            <person name="Zhang G."/>
        </authorList>
    </citation>
    <scope>NUCLEOTIDE SEQUENCE [LARGE SCALE GENOMIC DNA]</scope>
    <source>
        <strain evidence="3">B10K-DU-021-33</strain>
        <tissue evidence="3">Mixed tissue sample</tissue>
    </source>
</reference>
<dbReference type="SMART" id="SM00428">
    <property type="entry name" value="H3"/>
    <property type="match status" value="1"/>
</dbReference>
<dbReference type="GO" id="GO:0046982">
    <property type="term" value="F:protein heterodimerization activity"/>
    <property type="evidence" value="ECO:0007669"/>
    <property type="project" value="InterPro"/>
</dbReference>
<dbReference type="InterPro" id="IPR000164">
    <property type="entry name" value="Histone_H3/CENP-A"/>
</dbReference>
<dbReference type="InterPro" id="IPR009072">
    <property type="entry name" value="Histone-fold"/>
</dbReference>
<accession>A0A7K5NZL0</accession>
<organism evidence="3 4">
    <name type="scientific">Chroicocephalus maculipennis</name>
    <name type="common">Brown-hooded gull</name>
    <name type="synonym">Larus maculipennis</name>
    <dbReference type="NCBI Taxonomy" id="287016"/>
    <lineage>
        <taxon>Eukaryota</taxon>
        <taxon>Metazoa</taxon>
        <taxon>Chordata</taxon>
        <taxon>Craniata</taxon>
        <taxon>Vertebrata</taxon>
        <taxon>Euteleostomi</taxon>
        <taxon>Archelosauria</taxon>
        <taxon>Archosauria</taxon>
        <taxon>Dinosauria</taxon>
        <taxon>Saurischia</taxon>
        <taxon>Theropoda</taxon>
        <taxon>Coelurosauria</taxon>
        <taxon>Aves</taxon>
        <taxon>Neognathae</taxon>
        <taxon>Neoaves</taxon>
        <taxon>Charadriiformes</taxon>
        <taxon>Laridae</taxon>
        <taxon>Chroicocephalus</taxon>
    </lineage>
</organism>
<comment type="similarity">
    <text evidence="1">Belongs to the histone H3 family.</text>
</comment>
<evidence type="ECO:0000313" key="4">
    <source>
        <dbReference type="Proteomes" id="UP000524558"/>
    </source>
</evidence>
<gene>
    <name evidence="3" type="primary">Hht1</name>
    <name evidence="3" type="ORF">CHRMAC_R15599</name>
</gene>
<proteinExistence type="inferred from homology"/>
<comment type="caution">
    <text evidence="3">The sequence shown here is derived from an EMBL/GenBank/DDBJ whole genome shotgun (WGS) entry which is preliminary data.</text>
</comment>
<feature type="non-terminal residue" evidence="3">
    <location>
        <position position="1"/>
    </location>
</feature>
<dbReference type="EMBL" id="VYZF01005003">
    <property type="protein sequence ID" value="NWT48668.1"/>
    <property type="molecule type" value="Genomic_DNA"/>
</dbReference>
<evidence type="ECO:0000313" key="3">
    <source>
        <dbReference type="EMBL" id="NWT48668.1"/>
    </source>
</evidence>
<evidence type="ECO:0000259" key="2">
    <source>
        <dbReference type="Pfam" id="PF00125"/>
    </source>
</evidence>
<dbReference type="GO" id="GO:0000786">
    <property type="term" value="C:nucleosome"/>
    <property type="evidence" value="ECO:0007669"/>
    <property type="project" value="InterPro"/>
</dbReference>
<dbReference type="SUPFAM" id="SSF47113">
    <property type="entry name" value="Histone-fold"/>
    <property type="match status" value="1"/>
</dbReference>
<feature type="domain" description="Core Histone H2A/H2B/H3" evidence="2">
    <location>
        <begin position="12"/>
        <end position="89"/>
    </location>
</feature>
<evidence type="ECO:0000256" key="1">
    <source>
        <dbReference type="ARBA" id="ARBA00010343"/>
    </source>
</evidence>
<dbReference type="InterPro" id="IPR007125">
    <property type="entry name" value="H2A/H2B/H3"/>
</dbReference>
<feature type="non-terminal residue" evidence="3">
    <location>
        <position position="95"/>
    </location>
</feature>
<dbReference type="GO" id="GO:0030527">
    <property type="term" value="F:structural constituent of chromatin"/>
    <property type="evidence" value="ECO:0007669"/>
    <property type="project" value="InterPro"/>
</dbReference>
<dbReference type="PRINTS" id="PR00622">
    <property type="entry name" value="HISTONEH3"/>
</dbReference>
<dbReference type="GO" id="GO:0003677">
    <property type="term" value="F:DNA binding"/>
    <property type="evidence" value="ECO:0007669"/>
    <property type="project" value="InterPro"/>
</dbReference>
<keyword evidence="4" id="KW-1185">Reference proteome</keyword>
<sequence>APPRSLALWKKLRLSQKKNPKLLPMAFFRGLVRRFSVIQAGFGVHGAAVAALQEGCEAHLLALLEEWGLCALHAKRAAVQTADVNLVKCLQVKRG</sequence>